<evidence type="ECO:0000313" key="2">
    <source>
        <dbReference type="Proteomes" id="UP001604336"/>
    </source>
</evidence>
<evidence type="ECO:0000313" key="1">
    <source>
        <dbReference type="EMBL" id="KAL2525993.1"/>
    </source>
</evidence>
<gene>
    <name evidence="1" type="ORF">Adt_11047</name>
</gene>
<dbReference type="AlphaFoldDB" id="A0ABD1UNF2"/>
<protein>
    <submittedName>
        <fullName evidence="1">Uncharacterized protein</fullName>
    </submittedName>
</protein>
<reference evidence="2" key="1">
    <citation type="submission" date="2024-07" db="EMBL/GenBank/DDBJ databases">
        <title>Two chromosome-level genome assemblies of Korean endemic species Abeliophyllum distichum and Forsythia ovata (Oleaceae).</title>
        <authorList>
            <person name="Jang H."/>
        </authorList>
    </citation>
    <scope>NUCLEOTIDE SEQUENCE [LARGE SCALE GENOMIC DNA]</scope>
</reference>
<comment type="caution">
    <text evidence="1">The sequence shown here is derived from an EMBL/GenBank/DDBJ whole genome shotgun (WGS) entry which is preliminary data.</text>
</comment>
<sequence length="102" mass="11491">MRWSLDKTDAPVAKVLDEELRRSATEASMARSKINAEELEDIRLSHDIPASVTLRAPGPGEHADDPLEGFVAIEPAMQQGLRLSMHQFFYEILRDYNLALAR</sequence>
<organism evidence="1 2">
    <name type="scientific">Abeliophyllum distichum</name>
    <dbReference type="NCBI Taxonomy" id="126358"/>
    <lineage>
        <taxon>Eukaryota</taxon>
        <taxon>Viridiplantae</taxon>
        <taxon>Streptophyta</taxon>
        <taxon>Embryophyta</taxon>
        <taxon>Tracheophyta</taxon>
        <taxon>Spermatophyta</taxon>
        <taxon>Magnoliopsida</taxon>
        <taxon>eudicotyledons</taxon>
        <taxon>Gunneridae</taxon>
        <taxon>Pentapetalae</taxon>
        <taxon>asterids</taxon>
        <taxon>lamiids</taxon>
        <taxon>Lamiales</taxon>
        <taxon>Oleaceae</taxon>
        <taxon>Forsythieae</taxon>
        <taxon>Abeliophyllum</taxon>
    </lineage>
</organism>
<keyword evidence="2" id="KW-1185">Reference proteome</keyword>
<dbReference type="EMBL" id="JBFOLK010000003">
    <property type="protein sequence ID" value="KAL2525993.1"/>
    <property type="molecule type" value="Genomic_DNA"/>
</dbReference>
<proteinExistence type="predicted"/>
<accession>A0ABD1UNF2</accession>
<dbReference type="Proteomes" id="UP001604336">
    <property type="component" value="Unassembled WGS sequence"/>
</dbReference>
<name>A0ABD1UNF2_9LAMI</name>